<dbReference type="Pfam" id="PF21834">
    <property type="entry name" value="DUF6894"/>
    <property type="match status" value="1"/>
</dbReference>
<reference evidence="2 3" key="1">
    <citation type="submission" date="2022-04" db="EMBL/GenBank/DDBJ databases">
        <title>Rhizobium coralii sp. nov., isolated from coral Turbinaria peltata.</title>
        <authorList>
            <person name="Sun H."/>
        </authorList>
    </citation>
    <scope>NUCLEOTIDE SEQUENCE [LARGE SCALE GENOMIC DNA]</scope>
    <source>
        <strain evidence="2 3">NTR19</strain>
    </source>
</reference>
<dbReference type="Proteomes" id="UP001202827">
    <property type="component" value="Unassembled WGS sequence"/>
</dbReference>
<name>A0ABT0IMM6_9HYPH</name>
<evidence type="ECO:0000313" key="2">
    <source>
        <dbReference type="EMBL" id="MCK8779103.1"/>
    </source>
</evidence>
<dbReference type="InterPro" id="IPR054189">
    <property type="entry name" value="DUF6894"/>
</dbReference>
<evidence type="ECO:0000259" key="1">
    <source>
        <dbReference type="Pfam" id="PF21834"/>
    </source>
</evidence>
<sequence>MPRYYFHIRSGGALQADIDGIDLPTHTAALEEAILGAREMVADRVRNGEEIGNEQFEVVDEDGKTIHVLPFRSVIRLRDCPSK</sequence>
<protein>
    <recommendedName>
        <fullName evidence="1">DUF6894 domain-containing protein</fullName>
    </recommendedName>
</protein>
<feature type="domain" description="DUF6894" evidence="1">
    <location>
        <begin position="3"/>
        <end position="71"/>
    </location>
</feature>
<gene>
    <name evidence="2" type="ORF">M0654_03795</name>
</gene>
<organism evidence="2 3">
    <name type="scientific">Neorhizobium turbinariae</name>
    <dbReference type="NCBI Taxonomy" id="2937795"/>
    <lineage>
        <taxon>Bacteria</taxon>
        <taxon>Pseudomonadati</taxon>
        <taxon>Pseudomonadota</taxon>
        <taxon>Alphaproteobacteria</taxon>
        <taxon>Hyphomicrobiales</taxon>
        <taxon>Rhizobiaceae</taxon>
        <taxon>Rhizobium/Agrobacterium group</taxon>
        <taxon>Neorhizobium</taxon>
    </lineage>
</organism>
<evidence type="ECO:0000313" key="3">
    <source>
        <dbReference type="Proteomes" id="UP001202827"/>
    </source>
</evidence>
<accession>A0ABT0IMM6</accession>
<dbReference type="RefSeq" id="WP_248681914.1">
    <property type="nucleotide sequence ID" value="NZ_JALPRY010000004.1"/>
</dbReference>
<proteinExistence type="predicted"/>
<keyword evidence="3" id="KW-1185">Reference proteome</keyword>
<comment type="caution">
    <text evidence="2">The sequence shown here is derived from an EMBL/GenBank/DDBJ whole genome shotgun (WGS) entry which is preliminary data.</text>
</comment>
<dbReference type="EMBL" id="JALPRY010000004">
    <property type="protein sequence ID" value="MCK8779103.1"/>
    <property type="molecule type" value="Genomic_DNA"/>
</dbReference>